<dbReference type="Pfam" id="PF12901">
    <property type="entry name" value="SUZ-C"/>
    <property type="match status" value="1"/>
</dbReference>
<dbReference type="Gene3D" id="2.40.50.140">
    <property type="entry name" value="Nucleic acid-binding proteins"/>
    <property type="match status" value="1"/>
</dbReference>
<dbReference type="Proteomes" id="UP000092462">
    <property type="component" value="Unassembled WGS sequence"/>
</dbReference>
<keyword evidence="4" id="KW-0694">RNA-binding</keyword>
<dbReference type="VEuPathDB" id="VectorBase:PPAI005082"/>
<protein>
    <submittedName>
        <fullName evidence="5">Uncharacterized protein</fullName>
    </submittedName>
</protein>
<organism evidence="5 6">
    <name type="scientific">Phlebotomus papatasi</name>
    <name type="common">Sandfly</name>
    <dbReference type="NCBI Taxonomy" id="29031"/>
    <lineage>
        <taxon>Eukaryota</taxon>
        <taxon>Metazoa</taxon>
        <taxon>Ecdysozoa</taxon>
        <taxon>Arthropoda</taxon>
        <taxon>Hexapoda</taxon>
        <taxon>Insecta</taxon>
        <taxon>Pterygota</taxon>
        <taxon>Neoptera</taxon>
        <taxon>Endopterygota</taxon>
        <taxon>Diptera</taxon>
        <taxon>Nematocera</taxon>
        <taxon>Psychodoidea</taxon>
        <taxon>Psychodidae</taxon>
        <taxon>Phlebotomus</taxon>
        <taxon>Phlebotomus</taxon>
    </lineage>
</organism>
<dbReference type="PANTHER" id="PTHR12913:SF1">
    <property type="entry name" value="COLD SHOCK DOMAIN-CONTAINING PROTEIN E1"/>
    <property type="match status" value="1"/>
</dbReference>
<dbReference type="InterPro" id="IPR012340">
    <property type="entry name" value="NA-bd_OB-fold"/>
</dbReference>
<dbReference type="Pfam" id="PF00313">
    <property type="entry name" value="CSD"/>
    <property type="match status" value="1"/>
</dbReference>
<evidence type="ECO:0000313" key="6">
    <source>
        <dbReference type="Proteomes" id="UP000092462"/>
    </source>
</evidence>
<dbReference type="InterPro" id="IPR024642">
    <property type="entry name" value="SUZ-C"/>
</dbReference>
<dbReference type="PROSITE" id="PS51938">
    <property type="entry name" value="SUZ_C"/>
    <property type="match status" value="1"/>
</dbReference>
<proteinExistence type="predicted"/>
<comment type="subcellular location">
    <subcellularLocation>
        <location evidence="1">Cytoplasm</location>
    </subcellularLocation>
</comment>
<dbReference type="VEuPathDB" id="VectorBase:PPAPM1_004244"/>
<dbReference type="EnsemblMetazoa" id="PPAI005082-RA">
    <property type="protein sequence ID" value="PPAI005082-PA"/>
    <property type="gene ID" value="PPAI005082"/>
</dbReference>
<dbReference type="PROSITE" id="PS51857">
    <property type="entry name" value="CSD_2"/>
    <property type="match status" value="1"/>
</dbReference>
<reference evidence="5" key="1">
    <citation type="submission" date="2022-08" db="UniProtKB">
        <authorList>
            <consortium name="EnsemblMetazoa"/>
        </authorList>
    </citation>
    <scope>IDENTIFICATION</scope>
    <source>
        <strain evidence="5">Israel</strain>
    </source>
</reference>
<dbReference type="InterPro" id="IPR002059">
    <property type="entry name" value="CSP_DNA-bd"/>
</dbReference>
<keyword evidence="6" id="KW-1185">Reference proteome</keyword>
<dbReference type="EMBL" id="AJVK01013596">
    <property type="status" value="NOT_ANNOTATED_CDS"/>
    <property type="molecule type" value="Genomic_DNA"/>
</dbReference>
<dbReference type="PANTHER" id="PTHR12913">
    <property type="entry name" value="UNR PROTEIN N-RAS UPSTREAM GENE PROTEIN"/>
    <property type="match status" value="1"/>
</dbReference>
<name>A0A1B0GNU6_PHLPP</name>
<accession>A0A1B0GNU6</accession>
<dbReference type="SUPFAM" id="SSF50249">
    <property type="entry name" value="Nucleic acid-binding proteins"/>
    <property type="match status" value="1"/>
</dbReference>
<evidence type="ECO:0000256" key="3">
    <source>
        <dbReference type="ARBA" id="ARBA00022737"/>
    </source>
</evidence>
<dbReference type="GO" id="GO:0005737">
    <property type="term" value="C:cytoplasm"/>
    <property type="evidence" value="ECO:0007669"/>
    <property type="project" value="UniProtKB-SubCell"/>
</dbReference>
<keyword evidence="2" id="KW-0963">Cytoplasm</keyword>
<dbReference type="AlphaFoldDB" id="A0A1B0GNU6"/>
<evidence type="ECO:0000256" key="2">
    <source>
        <dbReference type="ARBA" id="ARBA00022490"/>
    </source>
</evidence>
<evidence type="ECO:0000256" key="1">
    <source>
        <dbReference type="ARBA" id="ARBA00004496"/>
    </source>
</evidence>
<evidence type="ECO:0000313" key="5">
    <source>
        <dbReference type="EnsemblMetazoa" id="PPAI005082-PA"/>
    </source>
</evidence>
<keyword evidence="3" id="KW-0677">Repeat</keyword>
<sequence>QVVAVRQKKRANVDSIKGQFGFLDFEVEEGKKLFFHMSEVQGNSNSLHQGDTVEFSIVTNQVSVEKVPVAMNVLSSFSLQRNGKSSACNVVKVVDNTQARPERLLSRLKINSVDESVPRLMVIRPPKGPDGTKGFALHHRNPRIAGIFVE</sequence>
<dbReference type="GO" id="GO:0003723">
    <property type="term" value="F:RNA binding"/>
    <property type="evidence" value="ECO:0007669"/>
    <property type="project" value="UniProtKB-KW"/>
</dbReference>
<evidence type="ECO:0000256" key="4">
    <source>
        <dbReference type="ARBA" id="ARBA00022884"/>
    </source>
</evidence>